<dbReference type="PROSITE" id="PS00163">
    <property type="entry name" value="FUMARATE_LYASES"/>
    <property type="match status" value="1"/>
</dbReference>
<dbReference type="PRINTS" id="PR00149">
    <property type="entry name" value="FUMRATELYASE"/>
</dbReference>
<name>A0A1E7XD36_9LACO</name>
<dbReference type="STRING" id="481719.LASUN_10940"/>
<dbReference type="Pfam" id="PF10415">
    <property type="entry name" value="FumaraseC_C"/>
    <property type="match status" value="1"/>
</dbReference>
<evidence type="ECO:0000313" key="4">
    <source>
        <dbReference type="EMBL" id="OFA11025.1"/>
    </source>
</evidence>
<dbReference type="NCBIfam" id="NF008909">
    <property type="entry name" value="PRK12273.1"/>
    <property type="match status" value="1"/>
</dbReference>
<dbReference type="GO" id="GO:0005829">
    <property type="term" value="C:cytosol"/>
    <property type="evidence" value="ECO:0007669"/>
    <property type="project" value="TreeGrafter"/>
</dbReference>
<dbReference type="SUPFAM" id="SSF48557">
    <property type="entry name" value="L-aspartase-like"/>
    <property type="match status" value="1"/>
</dbReference>
<dbReference type="FunFam" id="1.20.200.10:FF:000001">
    <property type="entry name" value="Fumarate hydratase, mitochondrial"/>
    <property type="match status" value="1"/>
</dbReference>
<dbReference type="Pfam" id="PF00206">
    <property type="entry name" value="Lyase_1"/>
    <property type="match status" value="1"/>
</dbReference>
<evidence type="ECO:0000256" key="1">
    <source>
        <dbReference type="ARBA" id="ARBA00023239"/>
    </source>
</evidence>
<gene>
    <name evidence="4" type="primary">aspA</name>
    <name evidence="4" type="ORF">LASUN_10940</name>
</gene>
<dbReference type="GO" id="GO:0006099">
    <property type="term" value="P:tricarboxylic acid cycle"/>
    <property type="evidence" value="ECO:0007669"/>
    <property type="project" value="InterPro"/>
</dbReference>
<dbReference type="GO" id="GO:0006531">
    <property type="term" value="P:aspartate metabolic process"/>
    <property type="evidence" value="ECO:0007669"/>
    <property type="project" value="TreeGrafter"/>
</dbReference>
<reference evidence="4 5" key="1">
    <citation type="submission" date="2016-09" db="EMBL/GenBank/DDBJ databases">
        <title>Genome Sequence of Lactobacillus sunkii Strain CG01.</title>
        <authorList>
            <person name="Poehlein A."/>
            <person name="Gabris C."/>
            <person name="Bengelsdorf F.R."/>
            <person name="Duerre P."/>
            <person name="Daniel R."/>
        </authorList>
    </citation>
    <scope>NUCLEOTIDE SEQUENCE [LARGE SCALE GENOMIC DNA]</scope>
    <source>
        <strain evidence="4 5">CG_D</strain>
    </source>
</reference>
<dbReference type="PANTHER" id="PTHR42696:SF2">
    <property type="entry name" value="ASPARTATE AMMONIA-LYASE"/>
    <property type="match status" value="1"/>
</dbReference>
<dbReference type="InterPro" id="IPR022761">
    <property type="entry name" value="Fumarate_lyase_N"/>
</dbReference>
<dbReference type="InterPro" id="IPR018951">
    <property type="entry name" value="Fumarase_C_C"/>
</dbReference>
<dbReference type="Gene3D" id="1.10.275.10">
    <property type="entry name" value="Fumarase/aspartase (N-terminal domain)"/>
    <property type="match status" value="1"/>
</dbReference>
<sequence>MRIERDCIGEMFVPDNVLYGIHSLRAKHNFPITDEKVDHAVIQSYLQIKKAAAEANELAGTLDKQKSTLIMSACNQLLFSNDYSAFIVPAIQGGAGTSTNMNVNEVVAQLAMRLGTQSGNEPVEIKPNDDVNQSQSTNDTYPTAGKMAMLKRLSPLLTSVSKLVDSLTDKADEYKSAIKVGRTQLQDAVPTTFGRTFNAYASMFKRDILRLKHAQKVLSQVNLGGTAIGTGINATDDYQDTIIPILNKYSHLNLHQAADLVDGTQNSDAFTTISGAMKSLAADLSKFSNDLRLLSSGPQAGLNELELPKKAAGSSIMPGKVNPVIPEVVNQVAFEAIGNDVTVTMAAEAGQLELNAFEPIMFKSILTSEMHLTRAIDTLVDNCVSDIKVNVEYCRNEVEHSSIAATVLSPLLGYEKTTALIKEALATKQSVKEIVKQKQLLPDTLVDNLFTPEVLTNVSKVKDERTAAGSTLN</sequence>
<dbReference type="InterPro" id="IPR020557">
    <property type="entry name" value="Fumarate_lyase_CS"/>
</dbReference>
<dbReference type="InterPro" id="IPR000362">
    <property type="entry name" value="Fumarate_lyase_fam"/>
</dbReference>
<dbReference type="EC" id="4.3.1.1" evidence="4"/>
<dbReference type="Gene3D" id="1.10.40.30">
    <property type="entry name" value="Fumarase/aspartase (C-terminal domain)"/>
    <property type="match status" value="1"/>
</dbReference>
<dbReference type="EMBL" id="MIQE01000011">
    <property type="protein sequence ID" value="OFA11025.1"/>
    <property type="molecule type" value="Genomic_DNA"/>
</dbReference>
<dbReference type="InterPro" id="IPR051546">
    <property type="entry name" value="Aspartate_Ammonia-Lyase"/>
</dbReference>
<dbReference type="RefSeq" id="WP_057826214.1">
    <property type="nucleotide sequence ID" value="NZ_JAZHVW010000004.1"/>
</dbReference>
<organism evidence="4 5">
    <name type="scientific">Lentilactobacillus sunkii</name>
    <dbReference type="NCBI Taxonomy" id="481719"/>
    <lineage>
        <taxon>Bacteria</taxon>
        <taxon>Bacillati</taxon>
        <taxon>Bacillota</taxon>
        <taxon>Bacilli</taxon>
        <taxon>Lactobacillales</taxon>
        <taxon>Lactobacillaceae</taxon>
        <taxon>Lentilactobacillus</taxon>
    </lineage>
</organism>
<evidence type="ECO:0000259" key="2">
    <source>
        <dbReference type="Pfam" id="PF00206"/>
    </source>
</evidence>
<keyword evidence="1 4" id="KW-0456">Lyase</keyword>
<evidence type="ECO:0000259" key="3">
    <source>
        <dbReference type="Pfam" id="PF10415"/>
    </source>
</evidence>
<dbReference type="Gene3D" id="1.20.200.10">
    <property type="entry name" value="Fumarase/aspartase (Central domain)"/>
    <property type="match status" value="1"/>
</dbReference>
<dbReference type="Proteomes" id="UP000177010">
    <property type="component" value="Unassembled WGS sequence"/>
</dbReference>
<comment type="caution">
    <text evidence="4">The sequence shown here is derived from an EMBL/GenBank/DDBJ whole genome shotgun (WGS) entry which is preliminary data.</text>
</comment>
<dbReference type="PANTHER" id="PTHR42696">
    <property type="entry name" value="ASPARTATE AMMONIA-LYASE"/>
    <property type="match status" value="1"/>
</dbReference>
<dbReference type="AlphaFoldDB" id="A0A1E7XD36"/>
<feature type="domain" description="Fumarase C C-terminal" evidence="3">
    <location>
        <begin position="405"/>
        <end position="457"/>
    </location>
</feature>
<proteinExistence type="predicted"/>
<evidence type="ECO:0000313" key="5">
    <source>
        <dbReference type="Proteomes" id="UP000177010"/>
    </source>
</evidence>
<dbReference type="GO" id="GO:0008797">
    <property type="term" value="F:aspartate ammonia-lyase activity"/>
    <property type="evidence" value="ECO:0007669"/>
    <property type="project" value="UniProtKB-EC"/>
</dbReference>
<feature type="domain" description="Fumarate lyase N-terminal" evidence="2">
    <location>
        <begin position="10"/>
        <end position="338"/>
    </location>
</feature>
<dbReference type="InterPro" id="IPR024083">
    <property type="entry name" value="Fumarase/histidase_N"/>
</dbReference>
<accession>A0A1E7XD36</accession>
<dbReference type="InterPro" id="IPR008948">
    <property type="entry name" value="L-Aspartase-like"/>
</dbReference>
<protein>
    <submittedName>
        <fullName evidence="4">Aspartate ammonia-lyase</fullName>
        <ecNumber evidence="4">4.3.1.1</ecNumber>
    </submittedName>
</protein>